<comment type="subcellular location">
    <subcellularLocation>
        <location evidence="1 8">Cytoplasm</location>
    </subcellularLocation>
</comment>
<dbReference type="SUPFAM" id="SSF82829">
    <property type="entry name" value="MesJ substrate recognition domain-like"/>
    <property type="match status" value="1"/>
</dbReference>
<dbReference type="InterPro" id="IPR011063">
    <property type="entry name" value="TilS/TtcA_N"/>
</dbReference>
<reference evidence="10" key="2">
    <citation type="journal article" date="2021" name="PeerJ">
        <title>Extensive microbial diversity within the chicken gut microbiome revealed by metagenomics and culture.</title>
        <authorList>
            <person name="Gilroy R."/>
            <person name="Ravi A."/>
            <person name="Getino M."/>
            <person name="Pursley I."/>
            <person name="Horton D.L."/>
            <person name="Alikhan N.F."/>
            <person name="Baker D."/>
            <person name="Gharbi K."/>
            <person name="Hall N."/>
            <person name="Watson M."/>
            <person name="Adriaenssens E.M."/>
            <person name="Foster-Nyarko E."/>
            <person name="Jarju S."/>
            <person name="Secka A."/>
            <person name="Antonio M."/>
            <person name="Oren A."/>
            <person name="Chaudhuri R.R."/>
            <person name="La Ragione R."/>
            <person name="Hildebrand F."/>
            <person name="Pallen M.J."/>
        </authorList>
    </citation>
    <scope>NUCLEOTIDE SEQUENCE</scope>
    <source>
        <strain evidence="10">CHK186-9395</strain>
    </source>
</reference>
<evidence type="ECO:0000259" key="9">
    <source>
        <dbReference type="SMART" id="SM00977"/>
    </source>
</evidence>
<evidence type="ECO:0000256" key="7">
    <source>
        <dbReference type="ARBA" id="ARBA00048539"/>
    </source>
</evidence>
<dbReference type="SUPFAM" id="SSF56037">
    <property type="entry name" value="PheT/TilS domain"/>
    <property type="match status" value="1"/>
</dbReference>
<proteinExistence type="inferred from homology"/>
<keyword evidence="2 8" id="KW-0963">Cytoplasm</keyword>
<keyword evidence="3 8" id="KW-0436">Ligase</keyword>
<evidence type="ECO:0000313" key="11">
    <source>
        <dbReference type="Proteomes" id="UP000886861"/>
    </source>
</evidence>
<comment type="caution">
    <text evidence="10">The sequence shown here is derived from an EMBL/GenBank/DDBJ whole genome shotgun (WGS) entry which is preliminary data.</text>
</comment>
<accession>A0A9D1SY89</accession>
<dbReference type="GO" id="GO:0032267">
    <property type="term" value="F:tRNA(Ile)-lysidine synthase activity"/>
    <property type="evidence" value="ECO:0007669"/>
    <property type="project" value="UniProtKB-EC"/>
</dbReference>
<dbReference type="Proteomes" id="UP000886861">
    <property type="component" value="Unassembled WGS sequence"/>
</dbReference>
<sequence length="443" mass="49933">MDSIKKTILNNNLIKKGEVIGVGVSGGTDSMALLHYLNSISEELDFEVVGVHIDHNIRENSSEDANFVLNYCREHGIRAYKFKVDVPKLAQEKGVSLEVAAREARYGVFDALVRKCAVDKIAIAHHMSDQAETILLNLFRGTGIAGARGMDLIRDGIYIRPMLFTDKKDILRYIEDNQIPYVEDYTNADTTFSRNYIRNEILPLIMKKWPAVIEKLVSFSKACYDDDEYINSQIIEDAFILEEKLVKIPNSYFLYPNAIVSRMIFKALRQIGVNKDIERKHVELIKDLAINGKNGAKLDLPLNVTAVKEYDYLSILNKEKEKIILDLPFKVGEFSVKGFGSVEVKRTRSNKLEDGELILDGKKVPKDAIWRFKETGDVFQKFGGGTKKLKDYFIDKKVPARLRSITPVLASGKDILAIAGVEVSDKVKVDQTSTAIFKISVGE</sequence>
<dbReference type="GO" id="GO:0005524">
    <property type="term" value="F:ATP binding"/>
    <property type="evidence" value="ECO:0007669"/>
    <property type="project" value="UniProtKB-UniRule"/>
</dbReference>
<keyword evidence="6 8" id="KW-0067">ATP-binding</keyword>
<dbReference type="InterPro" id="IPR012796">
    <property type="entry name" value="Lysidine-tRNA-synth_C"/>
</dbReference>
<evidence type="ECO:0000256" key="8">
    <source>
        <dbReference type="HAMAP-Rule" id="MF_01161"/>
    </source>
</evidence>
<evidence type="ECO:0000256" key="4">
    <source>
        <dbReference type="ARBA" id="ARBA00022694"/>
    </source>
</evidence>
<dbReference type="CDD" id="cd01992">
    <property type="entry name" value="TilS_N"/>
    <property type="match status" value="1"/>
</dbReference>
<gene>
    <name evidence="8 10" type="primary">tilS</name>
    <name evidence="10" type="ORF">IAA62_02795</name>
</gene>
<evidence type="ECO:0000313" key="10">
    <source>
        <dbReference type="EMBL" id="HIV01463.1"/>
    </source>
</evidence>
<dbReference type="PANTHER" id="PTHR43033">
    <property type="entry name" value="TRNA(ILE)-LYSIDINE SYNTHASE-RELATED"/>
    <property type="match status" value="1"/>
</dbReference>
<dbReference type="InterPro" id="IPR014729">
    <property type="entry name" value="Rossmann-like_a/b/a_fold"/>
</dbReference>
<dbReference type="EC" id="6.3.4.19" evidence="8"/>
<protein>
    <recommendedName>
        <fullName evidence="8">tRNA(Ile)-lysidine synthase</fullName>
        <ecNumber evidence="8">6.3.4.19</ecNumber>
    </recommendedName>
    <alternativeName>
        <fullName evidence="8">tRNA(Ile)-2-lysyl-cytidine synthase</fullName>
    </alternativeName>
    <alternativeName>
        <fullName evidence="8">tRNA(Ile)-lysidine synthetase</fullName>
    </alternativeName>
</protein>
<keyword evidence="4 8" id="KW-0819">tRNA processing</keyword>
<feature type="binding site" evidence="8">
    <location>
        <begin position="25"/>
        <end position="30"/>
    </location>
    <ligand>
        <name>ATP</name>
        <dbReference type="ChEBI" id="CHEBI:30616"/>
    </ligand>
</feature>
<dbReference type="NCBIfam" id="TIGR02432">
    <property type="entry name" value="lysidine_TilS_N"/>
    <property type="match status" value="1"/>
</dbReference>
<evidence type="ECO:0000256" key="2">
    <source>
        <dbReference type="ARBA" id="ARBA00022490"/>
    </source>
</evidence>
<dbReference type="PANTHER" id="PTHR43033:SF1">
    <property type="entry name" value="TRNA(ILE)-LYSIDINE SYNTHASE-RELATED"/>
    <property type="match status" value="1"/>
</dbReference>
<dbReference type="NCBIfam" id="TIGR02433">
    <property type="entry name" value="lysidine_TilS_C"/>
    <property type="match status" value="1"/>
</dbReference>
<dbReference type="Gene3D" id="3.40.50.620">
    <property type="entry name" value="HUPs"/>
    <property type="match status" value="1"/>
</dbReference>
<dbReference type="Pfam" id="PF11734">
    <property type="entry name" value="TilS_C"/>
    <property type="match status" value="1"/>
</dbReference>
<dbReference type="InterPro" id="IPR012094">
    <property type="entry name" value="tRNA_Ile_lys_synt"/>
</dbReference>
<comment type="catalytic activity">
    <reaction evidence="7 8">
        <text>cytidine(34) in tRNA(Ile2) + L-lysine + ATP = lysidine(34) in tRNA(Ile2) + AMP + diphosphate + H(+)</text>
        <dbReference type="Rhea" id="RHEA:43744"/>
        <dbReference type="Rhea" id="RHEA-COMP:10625"/>
        <dbReference type="Rhea" id="RHEA-COMP:10670"/>
        <dbReference type="ChEBI" id="CHEBI:15378"/>
        <dbReference type="ChEBI" id="CHEBI:30616"/>
        <dbReference type="ChEBI" id="CHEBI:32551"/>
        <dbReference type="ChEBI" id="CHEBI:33019"/>
        <dbReference type="ChEBI" id="CHEBI:82748"/>
        <dbReference type="ChEBI" id="CHEBI:83665"/>
        <dbReference type="ChEBI" id="CHEBI:456215"/>
        <dbReference type="EC" id="6.3.4.19"/>
    </reaction>
</comment>
<organism evidence="10 11">
    <name type="scientific">Candidatus Caccopulliclostridium gallistercoris</name>
    <dbReference type="NCBI Taxonomy" id="2840719"/>
    <lineage>
        <taxon>Bacteria</taxon>
        <taxon>Bacillati</taxon>
        <taxon>Bacillota</taxon>
        <taxon>Clostridia</taxon>
        <taxon>Candidatus Caccopulliclostridium</taxon>
    </lineage>
</organism>
<dbReference type="InterPro" id="IPR012795">
    <property type="entry name" value="tRNA_Ile_lys_synt_N"/>
</dbReference>
<dbReference type="GO" id="GO:0005737">
    <property type="term" value="C:cytoplasm"/>
    <property type="evidence" value="ECO:0007669"/>
    <property type="project" value="UniProtKB-SubCell"/>
</dbReference>
<evidence type="ECO:0000256" key="5">
    <source>
        <dbReference type="ARBA" id="ARBA00022741"/>
    </source>
</evidence>
<dbReference type="AlphaFoldDB" id="A0A9D1SY89"/>
<evidence type="ECO:0000256" key="1">
    <source>
        <dbReference type="ARBA" id="ARBA00004496"/>
    </source>
</evidence>
<reference evidence="10" key="1">
    <citation type="submission" date="2020-10" db="EMBL/GenBank/DDBJ databases">
        <authorList>
            <person name="Gilroy R."/>
        </authorList>
    </citation>
    <scope>NUCLEOTIDE SEQUENCE</scope>
    <source>
        <strain evidence="10">CHK186-9395</strain>
    </source>
</reference>
<comment type="function">
    <text evidence="8">Ligates lysine onto the cytidine present at position 34 of the AUA codon-specific tRNA(Ile) that contains the anticodon CAU, in an ATP-dependent manner. Cytidine is converted to lysidine, thus changing the amino acid specificity of the tRNA from methionine to isoleucine.</text>
</comment>
<dbReference type="Pfam" id="PF01171">
    <property type="entry name" value="ATP_bind_3"/>
    <property type="match status" value="1"/>
</dbReference>
<evidence type="ECO:0000256" key="3">
    <source>
        <dbReference type="ARBA" id="ARBA00022598"/>
    </source>
</evidence>
<feature type="domain" description="Lysidine-tRNA(Ile) synthetase C-terminal" evidence="9">
    <location>
        <begin position="368"/>
        <end position="439"/>
    </location>
</feature>
<dbReference type="HAMAP" id="MF_01161">
    <property type="entry name" value="tRNA_Ile_lys_synt"/>
    <property type="match status" value="1"/>
</dbReference>
<dbReference type="EMBL" id="DVOJ01000010">
    <property type="protein sequence ID" value="HIV01463.1"/>
    <property type="molecule type" value="Genomic_DNA"/>
</dbReference>
<dbReference type="GO" id="GO:0006400">
    <property type="term" value="P:tRNA modification"/>
    <property type="evidence" value="ECO:0007669"/>
    <property type="project" value="UniProtKB-UniRule"/>
</dbReference>
<comment type="similarity">
    <text evidence="8">Belongs to the tRNA(Ile)-lysidine synthase family.</text>
</comment>
<comment type="domain">
    <text evidence="8">The N-terminal region contains the highly conserved SGGXDS motif, predicted to be a P-loop motif involved in ATP binding.</text>
</comment>
<keyword evidence="5 8" id="KW-0547">Nucleotide-binding</keyword>
<dbReference type="SUPFAM" id="SSF52402">
    <property type="entry name" value="Adenine nucleotide alpha hydrolases-like"/>
    <property type="match status" value="1"/>
</dbReference>
<evidence type="ECO:0000256" key="6">
    <source>
        <dbReference type="ARBA" id="ARBA00022840"/>
    </source>
</evidence>
<name>A0A9D1SY89_9FIRM</name>
<dbReference type="SMART" id="SM00977">
    <property type="entry name" value="TilS_C"/>
    <property type="match status" value="1"/>
</dbReference>